<keyword evidence="5" id="KW-1185">Reference proteome</keyword>
<dbReference type="OrthoDB" id="329477at2157"/>
<feature type="compositionally biased region" description="Acidic residues" evidence="1">
    <location>
        <begin position="265"/>
        <end position="275"/>
    </location>
</feature>
<dbReference type="Gene3D" id="1.20.144.10">
    <property type="entry name" value="Phosphatidic acid phosphatase type 2/haloperoxidase"/>
    <property type="match status" value="1"/>
</dbReference>
<dbReference type="RefSeq" id="WP_008848716.1">
    <property type="nucleotide sequence ID" value="NZ_AOJH01000062.1"/>
</dbReference>
<feature type="transmembrane region" description="Helical" evidence="2">
    <location>
        <begin position="46"/>
        <end position="62"/>
    </location>
</feature>
<feature type="transmembrane region" description="Helical" evidence="2">
    <location>
        <begin position="74"/>
        <end position="93"/>
    </location>
</feature>
<name>M0P143_9EURY</name>
<comment type="caution">
    <text evidence="4">The sequence shown here is derived from an EMBL/GenBank/DDBJ whole genome shotgun (WGS) entry which is preliminary data.</text>
</comment>
<feature type="transmembrane region" description="Helical" evidence="2">
    <location>
        <begin position="217"/>
        <end position="238"/>
    </location>
</feature>
<evidence type="ECO:0000256" key="2">
    <source>
        <dbReference type="SAM" id="Phobius"/>
    </source>
</evidence>
<evidence type="ECO:0000313" key="4">
    <source>
        <dbReference type="EMBL" id="EMA63269.1"/>
    </source>
</evidence>
<evidence type="ECO:0000259" key="3">
    <source>
        <dbReference type="SMART" id="SM00014"/>
    </source>
</evidence>
<dbReference type="EMBL" id="AOJH01000062">
    <property type="protein sequence ID" value="EMA63269.1"/>
    <property type="molecule type" value="Genomic_DNA"/>
</dbReference>
<keyword evidence="2" id="KW-1133">Transmembrane helix</keyword>
<dbReference type="STRING" id="1230456.C468_10041"/>
<keyword evidence="2" id="KW-0812">Transmembrane</keyword>
<feature type="domain" description="Phosphatidic acid phosphatase type 2/haloperoxidase" evidence="3">
    <location>
        <begin position="139"/>
        <end position="259"/>
    </location>
</feature>
<feature type="region of interest" description="Disordered" evidence="1">
    <location>
        <begin position="265"/>
        <end position="298"/>
    </location>
</feature>
<dbReference type="Proteomes" id="UP000011546">
    <property type="component" value="Unassembled WGS sequence"/>
</dbReference>
<evidence type="ECO:0000256" key="1">
    <source>
        <dbReference type="SAM" id="MobiDB-lite"/>
    </source>
</evidence>
<dbReference type="SUPFAM" id="SSF48317">
    <property type="entry name" value="Acid phosphatase/Vanadium-dependent haloperoxidase"/>
    <property type="match status" value="1"/>
</dbReference>
<dbReference type="InterPro" id="IPR036938">
    <property type="entry name" value="PAP2/HPO_sf"/>
</dbReference>
<reference evidence="4 5" key="1">
    <citation type="journal article" date="2014" name="PLoS Genet.">
        <title>Phylogenetically driven sequencing of extremely halophilic archaea reveals strategies for static and dynamic osmo-response.</title>
        <authorList>
            <person name="Becker E.A."/>
            <person name="Seitzer P.M."/>
            <person name="Tritt A."/>
            <person name="Larsen D."/>
            <person name="Krusor M."/>
            <person name="Yao A.I."/>
            <person name="Wu D."/>
            <person name="Madern D."/>
            <person name="Eisen J.A."/>
            <person name="Darling A.E."/>
            <person name="Facciotti M.T."/>
        </authorList>
    </citation>
    <scope>NUCLEOTIDE SEQUENCE [LARGE SCALE GENOMIC DNA]</scope>
    <source>
        <strain evidence="4 5">JCM 14978</strain>
    </source>
</reference>
<protein>
    <submittedName>
        <fullName evidence="4">Phosphoesterase PA-phosphatase related protein</fullName>
    </submittedName>
</protein>
<dbReference type="InterPro" id="IPR026841">
    <property type="entry name" value="Aur1/Ipt1"/>
</dbReference>
<dbReference type="InterPro" id="IPR000326">
    <property type="entry name" value="PAP2/HPO"/>
</dbReference>
<accession>M0P143</accession>
<dbReference type="AlphaFoldDB" id="M0P143"/>
<feature type="transmembrane region" description="Helical" evidence="2">
    <location>
        <begin position="105"/>
        <end position="126"/>
    </location>
</feature>
<dbReference type="Pfam" id="PF14378">
    <property type="entry name" value="PAP2_3"/>
    <property type="match status" value="1"/>
</dbReference>
<proteinExistence type="predicted"/>
<dbReference type="PATRIC" id="fig|1230456.3.peg.1988"/>
<sequence length="298" mass="32128">MSPLLSVVASLALWVGSALLVASVTIVGPRRLYALWDDLRDRLWEIRKSLAALVVVLIASAIGRGSLQTVSELFGLQLTWAIYALEGNFVAWVQATFGSPELTVYFASVYVYGYVFLLSFPFLAYLALPRTTTVKRLVVAYALNYAIGLALYTVVFAYGPRNVMPDLVTSLLFTHNPEFMALTGEINEPTNVFPSLHTSLSVTVGTFAVLTRREYPLWTPVAAWLATSVVIATMYLGIHWLTDVIAGTGLALGAVYLSYRVVDEDETDGTDEPGVDDAGGGADGAVDEVDAGSEAVGE</sequence>
<dbReference type="GO" id="GO:0016020">
    <property type="term" value="C:membrane"/>
    <property type="evidence" value="ECO:0007669"/>
    <property type="project" value="UniProtKB-SubCell"/>
</dbReference>
<dbReference type="CDD" id="cd03386">
    <property type="entry name" value="PAP2_Aur1_like"/>
    <property type="match status" value="1"/>
</dbReference>
<feature type="transmembrane region" description="Helical" evidence="2">
    <location>
        <begin position="138"/>
        <end position="158"/>
    </location>
</feature>
<organism evidence="4 5">
    <name type="scientific">Halorubrum kocurii JCM 14978</name>
    <dbReference type="NCBI Taxonomy" id="1230456"/>
    <lineage>
        <taxon>Archaea</taxon>
        <taxon>Methanobacteriati</taxon>
        <taxon>Methanobacteriota</taxon>
        <taxon>Stenosarchaea group</taxon>
        <taxon>Halobacteria</taxon>
        <taxon>Halobacteriales</taxon>
        <taxon>Haloferacaceae</taxon>
        <taxon>Halorubrum</taxon>
    </lineage>
</organism>
<gene>
    <name evidence="4" type="ORF">C468_10041</name>
</gene>
<feature type="compositionally biased region" description="Acidic residues" evidence="1">
    <location>
        <begin position="285"/>
        <end position="298"/>
    </location>
</feature>
<dbReference type="SMART" id="SM00014">
    <property type="entry name" value="acidPPc"/>
    <property type="match status" value="1"/>
</dbReference>
<evidence type="ECO:0000313" key="5">
    <source>
        <dbReference type="Proteomes" id="UP000011546"/>
    </source>
</evidence>
<keyword evidence="2" id="KW-0472">Membrane</keyword>